<feature type="transmembrane region" description="Helical" evidence="1">
    <location>
        <begin position="59"/>
        <end position="77"/>
    </location>
</feature>
<dbReference type="Proteomes" id="UP001165492">
    <property type="component" value="Unassembled WGS sequence"/>
</dbReference>
<dbReference type="EMBL" id="JAJHJB010000044">
    <property type="protein sequence ID" value="MCC5467939.1"/>
    <property type="molecule type" value="Genomic_DNA"/>
</dbReference>
<keyword evidence="1" id="KW-0472">Membrane</keyword>
<evidence type="ECO:0000313" key="2">
    <source>
        <dbReference type="EMBL" id="MCC5467939.1"/>
    </source>
</evidence>
<keyword evidence="1" id="KW-1133">Transmembrane helix</keyword>
<reference evidence="2" key="1">
    <citation type="submission" date="2021-11" db="EMBL/GenBank/DDBJ databases">
        <title>Description of a new species Pelosinus isolated from the bottom sediments of Lake Baikal.</title>
        <authorList>
            <person name="Zakharyuk A."/>
        </authorList>
    </citation>
    <scope>NUCLEOTIDE SEQUENCE</scope>
    <source>
        <strain evidence="2">Bkl1</strain>
    </source>
</reference>
<keyword evidence="1" id="KW-0812">Transmembrane</keyword>
<evidence type="ECO:0000256" key="1">
    <source>
        <dbReference type="SAM" id="Phobius"/>
    </source>
</evidence>
<organism evidence="2 3">
    <name type="scientific">Pelosinus baikalensis</name>
    <dbReference type="NCBI Taxonomy" id="2892015"/>
    <lineage>
        <taxon>Bacteria</taxon>
        <taxon>Bacillati</taxon>
        <taxon>Bacillota</taxon>
        <taxon>Negativicutes</taxon>
        <taxon>Selenomonadales</taxon>
        <taxon>Sporomusaceae</taxon>
        <taxon>Pelosinus</taxon>
    </lineage>
</organism>
<gene>
    <name evidence="2" type="ORF">LMF89_21620</name>
</gene>
<proteinExistence type="predicted"/>
<comment type="caution">
    <text evidence="2">The sequence shown here is derived from an EMBL/GenBank/DDBJ whole genome shotgun (WGS) entry which is preliminary data.</text>
</comment>
<protein>
    <submittedName>
        <fullName evidence="2">Uncharacterized protein</fullName>
    </submittedName>
</protein>
<sequence>MFWIIRFILEWLIWLILADKKRWREIFPVSFFSGLIAGTTDIIVNRYRLWQYDDHTSMIPELVNTWGMYVVIVYLFIQWLPKQRTFWRMFGYWFLWTGAMITVEWIHAYTGHITYPLWWKIYHSYIADWILFAVFYQYYKIFHFEKLSK</sequence>
<feature type="transmembrane region" description="Helical" evidence="1">
    <location>
        <begin position="89"/>
        <end position="109"/>
    </location>
</feature>
<dbReference type="RefSeq" id="WP_229536865.1">
    <property type="nucleotide sequence ID" value="NZ_JAJHJB010000044.1"/>
</dbReference>
<feature type="transmembrane region" description="Helical" evidence="1">
    <location>
        <begin position="121"/>
        <end position="139"/>
    </location>
</feature>
<evidence type="ECO:0000313" key="3">
    <source>
        <dbReference type="Proteomes" id="UP001165492"/>
    </source>
</evidence>
<keyword evidence="3" id="KW-1185">Reference proteome</keyword>
<feature type="transmembrane region" description="Helical" evidence="1">
    <location>
        <begin position="26"/>
        <end position="47"/>
    </location>
</feature>
<name>A0ABS8HZK0_9FIRM</name>
<dbReference type="InterPro" id="IPR048147">
    <property type="entry name" value="CBO0543-like"/>
</dbReference>
<accession>A0ABS8HZK0</accession>
<dbReference type="NCBIfam" id="NF041644">
    <property type="entry name" value="CBO0543_fam"/>
    <property type="match status" value="1"/>
</dbReference>